<dbReference type="EMBL" id="CAXDID020000842">
    <property type="protein sequence ID" value="CAL6114901.1"/>
    <property type="molecule type" value="Genomic_DNA"/>
</dbReference>
<keyword evidence="3" id="KW-1185">Reference proteome</keyword>
<name>A0AA86R8Y8_9EUKA</name>
<comment type="caution">
    <text evidence="1">The sequence shown here is derived from an EMBL/GenBank/DDBJ whole genome shotgun (WGS) entry which is preliminary data.</text>
</comment>
<evidence type="ECO:0000313" key="3">
    <source>
        <dbReference type="Proteomes" id="UP001642409"/>
    </source>
</evidence>
<organism evidence="1">
    <name type="scientific">Hexamita inflata</name>
    <dbReference type="NCBI Taxonomy" id="28002"/>
    <lineage>
        <taxon>Eukaryota</taxon>
        <taxon>Metamonada</taxon>
        <taxon>Diplomonadida</taxon>
        <taxon>Hexamitidae</taxon>
        <taxon>Hexamitinae</taxon>
        <taxon>Hexamita</taxon>
    </lineage>
</organism>
<dbReference type="AlphaFoldDB" id="A0AA86R8Y8"/>
<evidence type="ECO:0000313" key="1">
    <source>
        <dbReference type="EMBL" id="CAI9968522.1"/>
    </source>
</evidence>
<reference evidence="1" key="1">
    <citation type="submission" date="2023-06" db="EMBL/GenBank/DDBJ databases">
        <authorList>
            <person name="Kurt Z."/>
        </authorList>
    </citation>
    <scope>NUCLEOTIDE SEQUENCE</scope>
</reference>
<accession>A0AA86R8Y8</accession>
<proteinExistence type="predicted"/>
<reference evidence="2 3" key="2">
    <citation type="submission" date="2024-07" db="EMBL/GenBank/DDBJ databases">
        <authorList>
            <person name="Akdeniz Z."/>
        </authorList>
    </citation>
    <scope>NUCLEOTIDE SEQUENCE [LARGE SCALE GENOMIC DNA]</scope>
</reference>
<dbReference type="EMBL" id="CATOUU010001039">
    <property type="protein sequence ID" value="CAI9968522.1"/>
    <property type="molecule type" value="Genomic_DNA"/>
</dbReference>
<sequence>MFTLVDDDVNMLNYYALVDEATKFIQVLFQSDFMFWYFGVMKLFSRELDELKISYTGTIMCIEFGTFSLACIEILPKSKIQILLGWRCQQLQQLLQLRSQPNSRIYGYIQISIQNLLKI</sequence>
<dbReference type="Proteomes" id="UP001642409">
    <property type="component" value="Unassembled WGS sequence"/>
</dbReference>
<protein>
    <submittedName>
        <fullName evidence="2">Hypothetical_protein</fullName>
    </submittedName>
</protein>
<gene>
    <name evidence="1" type="ORF">HINF_LOCUS56167</name>
    <name evidence="2" type="ORF">HINF_LOCUS78384</name>
</gene>
<evidence type="ECO:0000313" key="2">
    <source>
        <dbReference type="EMBL" id="CAL6114901.1"/>
    </source>
</evidence>